<keyword evidence="3" id="KW-1185">Reference proteome</keyword>
<gene>
    <name evidence="2" type="ORF">PPRIM_AZ9-3.1.T0320131</name>
</gene>
<dbReference type="OMA" id="HKWYKRI"/>
<evidence type="ECO:0000313" key="2">
    <source>
        <dbReference type="EMBL" id="CAD8061768.1"/>
    </source>
</evidence>
<feature type="coiled-coil region" evidence="1">
    <location>
        <begin position="118"/>
        <end position="159"/>
    </location>
</feature>
<accession>A0A8S1L1R7</accession>
<dbReference type="AlphaFoldDB" id="A0A8S1L1R7"/>
<organism evidence="2 3">
    <name type="scientific">Paramecium primaurelia</name>
    <dbReference type="NCBI Taxonomy" id="5886"/>
    <lineage>
        <taxon>Eukaryota</taxon>
        <taxon>Sar</taxon>
        <taxon>Alveolata</taxon>
        <taxon>Ciliophora</taxon>
        <taxon>Intramacronucleata</taxon>
        <taxon>Oligohymenophorea</taxon>
        <taxon>Peniculida</taxon>
        <taxon>Parameciidae</taxon>
        <taxon>Paramecium</taxon>
    </lineage>
</organism>
<keyword evidence="1" id="KW-0175">Coiled coil</keyword>
<evidence type="ECO:0000256" key="1">
    <source>
        <dbReference type="SAM" id="Coils"/>
    </source>
</evidence>
<proteinExistence type="predicted"/>
<reference evidence="2" key="1">
    <citation type="submission" date="2021-01" db="EMBL/GenBank/DDBJ databases">
        <authorList>
            <consortium name="Genoscope - CEA"/>
            <person name="William W."/>
        </authorList>
    </citation>
    <scope>NUCLEOTIDE SEQUENCE</scope>
</reference>
<evidence type="ECO:0000313" key="3">
    <source>
        <dbReference type="Proteomes" id="UP000688137"/>
    </source>
</evidence>
<name>A0A8S1L1R7_PARPR</name>
<comment type="caution">
    <text evidence="2">The sequence shown here is derived from an EMBL/GenBank/DDBJ whole genome shotgun (WGS) entry which is preliminary data.</text>
</comment>
<sequence length="354" mass="42142">MEKKIIEFLQECQTNIGNYQDLTQMEEIVHQLISIVYFLIDQAQQSFEEEKNKQQDLNQELSNLQSQYFQALQEIETLKVHHKQDIEEFSIIEDKMIKKEYFIEQEKDEQLNSMKSSTNEMARSLKLLQQQLEQVKKLNEDQQMEIQELRKLLQQQMQHHTEPAPNQLESQNQTTINIKEPKGSIPSFESVKINQQESYISIELNQQSNLQENQQKEDYSQRILRKNSIKETGHHLKYNHCHSKNQSINWVKLATIVQTESSISSKFDNSELINKQPQRGLSKFITDCEPIFLDRRNPYKDFYTLISQSVKLNLNQTKYYVINVDMLYNDLLAEGVPFHKWYKRIKDYIIKQAQ</sequence>
<protein>
    <submittedName>
        <fullName evidence="2">Uncharacterized protein</fullName>
    </submittedName>
</protein>
<dbReference type="EMBL" id="CAJJDM010000031">
    <property type="protein sequence ID" value="CAD8061768.1"/>
    <property type="molecule type" value="Genomic_DNA"/>
</dbReference>
<dbReference type="Proteomes" id="UP000688137">
    <property type="component" value="Unassembled WGS sequence"/>
</dbReference>
<feature type="coiled-coil region" evidence="1">
    <location>
        <begin position="40"/>
        <end position="74"/>
    </location>
</feature>